<protein>
    <submittedName>
        <fullName evidence="1">Uncharacterized protein</fullName>
    </submittedName>
</protein>
<reference evidence="1 2" key="2">
    <citation type="journal article" date="2022" name="Mol. Ecol. Resour.">
        <title>The genomes of chicory, endive, great burdock and yacon provide insights into Asteraceae paleo-polyploidization history and plant inulin production.</title>
        <authorList>
            <person name="Fan W."/>
            <person name="Wang S."/>
            <person name="Wang H."/>
            <person name="Wang A."/>
            <person name="Jiang F."/>
            <person name="Liu H."/>
            <person name="Zhao H."/>
            <person name="Xu D."/>
            <person name="Zhang Y."/>
        </authorList>
    </citation>
    <scope>NUCLEOTIDE SEQUENCE [LARGE SCALE GENOMIC DNA]</scope>
    <source>
        <strain evidence="2">cv. Punajuju</strain>
        <tissue evidence="1">Leaves</tissue>
    </source>
</reference>
<reference evidence="2" key="1">
    <citation type="journal article" date="2022" name="Mol. Ecol. Resour.">
        <title>The genomes of chicory, endive, great burdock and yacon provide insights into Asteraceae palaeo-polyploidization history and plant inulin production.</title>
        <authorList>
            <person name="Fan W."/>
            <person name="Wang S."/>
            <person name="Wang H."/>
            <person name="Wang A."/>
            <person name="Jiang F."/>
            <person name="Liu H."/>
            <person name="Zhao H."/>
            <person name="Xu D."/>
            <person name="Zhang Y."/>
        </authorList>
    </citation>
    <scope>NUCLEOTIDE SEQUENCE [LARGE SCALE GENOMIC DNA]</scope>
    <source>
        <strain evidence="2">cv. Punajuju</strain>
    </source>
</reference>
<organism evidence="1 2">
    <name type="scientific">Cichorium intybus</name>
    <name type="common">Chicory</name>
    <dbReference type="NCBI Taxonomy" id="13427"/>
    <lineage>
        <taxon>Eukaryota</taxon>
        <taxon>Viridiplantae</taxon>
        <taxon>Streptophyta</taxon>
        <taxon>Embryophyta</taxon>
        <taxon>Tracheophyta</taxon>
        <taxon>Spermatophyta</taxon>
        <taxon>Magnoliopsida</taxon>
        <taxon>eudicotyledons</taxon>
        <taxon>Gunneridae</taxon>
        <taxon>Pentapetalae</taxon>
        <taxon>asterids</taxon>
        <taxon>campanulids</taxon>
        <taxon>Asterales</taxon>
        <taxon>Asteraceae</taxon>
        <taxon>Cichorioideae</taxon>
        <taxon>Cichorieae</taxon>
        <taxon>Cichoriinae</taxon>
        <taxon>Cichorium</taxon>
    </lineage>
</organism>
<accession>A0ACB8YYL1</accession>
<sequence length="752" mass="83564">MSPRNRTMNLRWRDCVKIGGVSSFCSRERNNDTDEGAFQNPPRSETYQERKKGGKVMETDDWGFSAEELDSLEKDALNRIAQRNTSTTTAAASTSNRAHAPSTFYQGSHTRLIPSPAKPVSEFRQAPKVNSKPTASGNPSTRNSSGNDSSKTRSIKFFLHASGNVAAKFAYDQVLVGAVRKIPKATWNAKERLWIFPLLSLPSAEKIIGELSGSNIEVETLDPLLHRAIAAASTVPDLQDRYELIPDSIKSKLLPFQREGVRFILQHGGRVLLADEMGLGKTLQAIAVASCVRDSWPVLVLTPSSLRLQWASMIQQWLDIASSDIHVVLSNYSGSNKGGYTITRSNTKEDVCLNGMFNIVSYDVVPKLQTSLMNSDFKVVIADESHFLKNAQAKRTSASLPILQKARYTMLLSGTPALSRPIELYKQLEALYPSVYKNVHEYGNRYCLGGVFGMYQGASNHEELHNLMKATVMIRRLKKDVLSELPVKRRQQVFLDLADKDMRQINALFCELEVIKSKIKACKSKEEGESLKFNEKHIINKIYTESAEAKIPAVLEYLGTVIEAGCKFIVFAHHQSMIESIHQLLVKKKVGCIRIDGGTPAGSRQSLVTDFQEKDAVKAAVLSIKAGGVGLTLTAASTVIFAELSWTPGDMIQAEDRAHRIGQVSSVNVYYLLANDTVDDIIWDVVQSKLENLGQMLDGHENTLQVSYNHQQQQQTRISSSSPSKQKTLDSFVKRCNSHNSQPESNPKHPRH</sequence>
<name>A0ACB8YYL1_CICIN</name>
<gene>
    <name evidence="1" type="ORF">L2E82_49050</name>
</gene>
<keyword evidence="2" id="KW-1185">Reference proteome</keyword>
<evidence type="ECO:0000313" key="1">
    <source>
        <dbReference type="EMBL" id="KAI3690839.1"/>
    </source>
</evidence>
<comment type="caution">
    <text evidence="1">The sequence shown here is derived from an EMBL/GenBank/DDBJ whole genome shotgun (WGS) entry which is preliminary data.</text>
</comment>
<proteinExistence type="predicted"/>
<dbReference type="EMBL" id="CM042017">
    <property type="protein sequence ID" value="KAI3690839.1"/>
    <property type="molecule type" value="Genomic_DNA"/>
</dbReference>
<dbReference type="Proteomes" id="UP001055811">
    <property type="component" value="Linkage Group LG09"/>
</dbReference>
<evidence type="ECO:0000313" key="2">
    <source>
        <dbReference type="Proteomes" id="UP001055811"/>
    </source>
</evidence>